<dbReference type="GO" id="GO:0005829">
    <property type="term" value="C:cytosol"/>
    <property type="evidence" value="ECO:0007669"/>
    <property type="project" value="TreeGrafter"/>
</dbReference>
<evidence type="ECO:0000313" key="5">
    <source>
        <dbReference type="EMBL" id="GER50896.1"/>
    </source>
</evidence>
<evidence type="ECO:0000256" key="2">
    <source>
        <dbReference type="ARBA" id="ARBA00023054"/>
    </source>
</evidence>
<organism evidence="5 6">
    <name type="scientific">Striga asiatica</name>
    <name type="common">Asiatic witchweed</name>
    <name type="synonym">Buchnera asiatica</name>
    <dbReference type="NCBI Taxonomy" id="4170"/>
    <lineage>
        <taxon>Eukaryota</taxon>
        <taxon>Viridiplantae</taxon>
        <taxon>Streptophyta</taxon>
        <taxon>Embryophyta</taxon>
        <taxon>Tracheophyta</taxon>
        <taxon>Spermatophyta</taxon>
        <taxon>Magnoliopsida</taxon>
        <taxon>eudicotyledons</taxon>
        <taxon>Gunneridae</taxon>
        <taxon>Pentapetalae</taxon>
        <taxon>asterids</taxon>
        <taxon>lamiids</taxon>
        <taxon>Lamiales</taxon>
        <taxon>Orobanchaceae</taxon>
        <taxon>Buchnereae</taxon>
        <taxon>Striga</taxon>
    </lineage>
</organism>
<dbReference type="Pfam" id="PF05701">
    <property type="entry name" value="WEMBL"/>
    <property type="match status" value="1"/>
</dbReference>
<dbReference type="EMBL" id="BKCP01009404">
    <property type="protein sequence ID" value="GER50896.1"/>
    <property type="molecule type" value="Genomic_DNA"/>
</dbReference>
<name>A0A5A7R0M7_STRAF</name>
<comment type="similarity">
    <text evidence="1">Belongs to the WEB family.</text>
</comment>
<feature type="region of interest" description="Disordered" evidence="4">
    <location>
        <begin position="115"/>
        <end position="134"/>
    </location>
</feature>
<keyword evidence="2 3" id="KW-0175">Coiled coil</keyword>
<dbReference type="GO" id="GO:0009904">
    <property type="term" value="P:chloroplast accumulation movement"/>
    <property type="evidence" value="ECO:0007669"/>
    <property type="project" value="TreeGrafter"/>
</dbReference>
<evidence type="ECO:0000313" key="6">
    <source>
        <dbReference type="Proteomes" id="UP000325081"/>
    </source>
</evidence>
<dbReference type="AlphaFoldDB" id="A0A5A7R0M7"/>
<gene>
    <name evidence="5" type="ORF">STAS_28230</name>
</gene>
<dbReference type="GO" id="GO:0009903">
    <property type="term" value="P:chloroplast avoidance movement"/>
    <property type="evidence" value="ECO:0007669"/>
    <property type="project" value="TreeGrafter"/>
</dbReference>
<accession>A0A5A7R0M7</accession>
<sequence>MAENYNAECVETKKIVPNPRVEIDFSPPFESVKEAVDRFGGGGAPWIPIHLLRLAAARHDNNEPFDMSKMEEEAMLLERDLIIKEQQTHNVLKELDSAKKLLDSLKLDLIIPELSSSSAPTPDNNSTEPYSAVSPTPTFIELNQAKRNLNRTSTDLATIQASLESLNHKLREDKILLGRTKMQIQNSENNNNRDLHVKLGATYELKEFASFEAEEFKRMTEASRYEVVKAMAEIERTKDSIKMAEMRLHAAKKMEEAAKAVEAIALAEKKSAFSNVFLPKKEETTKNVVMERTVISNNNLMKFKFRNSVGAHRSPPEAAVGVRRMVGPQDDGVVGRRAEDYCPERGHVSLSQMLREQSRGILHHRDEQAKEDENVLEKRQYFFQMKKKKFGFIQVPVYNRNNKKKR</sequence>
<feature type="coiled-coil region" evidence="3">
    <location>
        <begin position="227"/>
        <end position="254"/>
    </location>
</feature>
<proteinExistence type="inferred from homology"/>
<evidence type="ECO:0000256" key="3">
    <source>
        <dbReference type="SAM" id="Coils"/>
    </source>
</evidence>
<dbReference type="PANTHER" id="PTHR32054:SF36">
    <property type="entry name" value="WEB FAMILY PROTEIN"/>
    <property type="match status" value="1"/>
</dbReference>
<protein>
    <recommendedName>
        <fullName evidence="7">WEB family protein</fullName>
    </recommendedName>
</protein>
<dbReference type="InterPro" id="IPR008545">
    <property type="entry name" value="Web"/>
</dbReference>
<evidence type="ECO:0000256" key="1">
    <source>
        <dbReference type="ARBA" id="ARBA00005485"/>
    </source>
</evidence>
<reference evidence="6" key="1">
    <citation type="journal article" date="2019" name="Curr. Biol.">
        <title>Genome Sequence of Striga asiatica Provides Insight into the Evolution of Plant Parasitism.</title>
        <authorList>
            <person name="Yoshida S."/>
            <person name="Kim S."/>
            <person name="Wafula E.K."/>
            <person name="Tanskanen J."/>
            <person name="Kim Y.M."/>
            <person name="Honaas L."/>
            <person name="Yang Z."/>
            <person name="Spallek T."/>
            <person name="Conn C.E."/>
            <person name="Ichihashi Y."/>
            <person name="Cheong K."/>
            <person name="Cui S."/>
            <person name="Der J.P."/>
            <person name="Gundlach H."/>
            <person name="Jiao Y."/>
            <person name="Hori C."/>
            <person name="Ishida J.K."/>
            <person name="Kasahara H."/>
            <person name="Kiba T."/>
            <person name="Kim M.S."/>
            <person name="Koo N."/>
            <person name="Laohavisit A."/>
            <person name="Lee Y.H."/>
            <person name="Lumba S."/>
            <person name="McCourt P."/>
            <person name="Mortimer J.C."/>
            <person name="Mutuku J.M."/>
            <person name="Nomura T."/>
            <person name="Sasaki-Sekimoto Y."/>
            <person name="Seto Y."/>
            <person name="Wang Y."/>
            <person name="Wakatake T."/>
            <person name="Sakakibara H."/>
            <person name="Demura T."/>
            <person name="Yamaguchi S."/>
            <person name="Yoneyama K."/>
            <person name="Manabe R.I."/>
            <person name="Nelson D.C."/>
            <person name="Schulman A.H."/>
            <person name="Timko M.P."/>
            <person name="dePamphilis C.W."/>
            <person name="Choi D."/>
            <person name="Shirasu K."/>
        </authorList>
    </citation>
    <scope>NUCLEOTIDE SEQUENCE [LARGE SCALE GENOMIC DNA]</scope>
    <source>
        <strain evidence="6">cv. UVA1</strain>
    </source>
</reference>
<evidence type="ECO:0008006" key="7">
    <source>
        <dbReference type="Google" id="ProtNLM"/>
    </source>
</evidence>
<keyword evidence="6" id="KW-1185">Reference proteome</keyword>
<dbReference type="PANTHER" id="PTHR32054">
    <property type="entry name" value="HEAVY CHAIN, PUTATIVE, EXPRESSED-RELATED-RELATED"/>
    <property type="match status" value="1"/>
</dbReference>
<evidence type="ECO:0000256" key="4">
    <source>
        <dbReference type="SAM" id="MobiDB-lite"/>
    </source>
</evidence>
<comment type="caution">
    <text evidence="5">The sequence shown here is derived from an EMBL/GenBank/DDBJ whole genome shotgun (WGS) entry which is preliminary data.</text>
</comment>
<dbReference type="Proteomes" id="UP000325081">
    <property type="component" value="Unassembled WGS sequence"/>
</dbReference>
<dbReference type="OrthoDB" id="649232at2759"/>